<gene>
    <name evidence="2" type="ORF">NVV43_25020</name>
</gene>
<feature type="compositionally biased region" description="Polar residues" evidence="1">
    <location>
        <begin position="1"/>
        <end position="14"/>
    </location>
</feature>
<proteinExistence type="predicted"/>
<name>A0AAW5MRR4_9ESCH</name>
<dbReference type="Proteomes" id="UP001206878">
    <property type="component" value="Unassembled WGS sequence"/>
</dbReference>
<sequence length="59" mass="6338">RAEGINFNQNNHVVIQNDGPNGRAGPQLMKAVYEMARKGAQDELRLQLRDGGMLSGSGG</sequence>
<dbReference type="EMBL" id="JANPXH010000417">
    <property type="protein sequence ID" value="MCR6678776.1"/>
    <property type="molecule type" value="Genomic_DNA"/>
</dbReference>
<protein>
    <submittedName>
        <fullName evidence="2">Phage tail tape measure protein</fullName>
    </submittedName>
</protein>
<feature type="region of interest" description="Disordered" evidence="1">
    <location>
        <begin position="1"/>
        <end position="23"/>
    </location>
</feature>
<accession>A0AAW5MRR4</accession>
<evidence type="ECO:0000313" key="2">
    <source>
        <dbReference type="EMBL" id="MCR6678776.1"/>
    </source>
</evidence>
<feature type="non-terminal residue" evidence="2">
    <location>
        <position position="1"/>
    </location>
</feature>
<evidence type="ECO:0000256" key="1">
    <source>
        <dbReference type="SAM" id="MobiDB-lite"/>
    </source>
</evidence>
<dbReference type="AlphaFoldDB" id="A0AAW5MRR4"/>
<organism evidence="2 3">
    <name type="scientific">Escherichia marmotae</name>
    <dbReference type="NCBI Taxonomy" id="1499973"/>
    <lineage>
        <taxon>Bacteria</taxon>
        <taxon>Pseudomonadati</taxon>
        <taxon>Pseudomonadota</taxon>
        <taxon>Gammaproteobacteria</taxon>
        <taxon>Enterobacterales</taxon>
        <taxon>Enterobacteriaceae</taxon>
        <taxon>Escherichia</taxon>
    </lineage>
</organism>
<reference evidence="2" key="1">
    <citation type="submission" date="2022-07" db="EMBL/GenBank/DDBJ databases">
        <title>Diversity of ethanolamine utilization by human commensal Escherichia coli.</title>
        <authorList>
            <person name="Jubelin G."/>
        </authorList>
    </citation>
    <scope>NUCLEOTIDE SEQUENCE</scope>
    <source>
        <strain evidence="2">S1</strain>
    </source>
</reference>
<comment type="caution">
    <text evidence="2">The sequence shown here is derived from an EMBL/GenBank/DDBJ whole genome shotgun (WGS) entry which is preliminary data.</text>
</comment>
<evidence type="ECO:0000313" key="3">
    <source>
        <dbReference type="Proteomes" id="UP001206878"/>
    </source>
</evidence>